<name>A0A225WBP7_9STRA</name>
<dbReference type="AlphaFoldDB" id="A0A225WBP7"/>
<sequence length="378" mass="42857">MSDVRIALQPSKINFTHKQVAAVYFKPLLTEDGEPTGLQVCKVCGNETRWGSAYGMLKRYYELHEFISAENQELVEEMPSPASNLRLKTPLAQLADVESVLKSYSRMVLTCWMHAISSTGIWKCAADIDPWILDDLCRWLIMTMTVDLLATALHFRPEWIYPYHTPRSRPPSDEHYCTHLITADNIEALLDESSVPDLICFGILAGGLLGVFLEEYSQLKIRDLIAYWESTHKLPLTKRMCADHPRQAVLCKGRNNRRSHAGDRWRRILPIFVLAMQEVGCGQGAERPREVPDLRPAPSTAAIPAPAKRRKVGDAPSAYVLLSTTPPTSNIVEGLFGSARIVLRYEQNRFTPFKLEMIIFLKVNQTYWGVTTVDAYKY</sequence>
<dbReference type="PANTHER" id="PTHR40866:SF1">
    <property type="entry name" value="BED-TYPE DOMAIN-CONTAINING PROTEIN"/>
    <property type="match status" value="1"/>
</dbReference>
<dbReference type="EMBL" id="NBNE01001184">
    <property type="protein sequence ID" value="OWZ15151.1"/>
    <property type="molecule type" value="Genomic_DNA"/>
</dbReference>
<dbReference type="OrthoDB" id="125247at2759"/>
<keyword evidence="2" id="KW-1185">Reference proteome</keyword>
<reference evidence="2" key="1">
    <citation type="submission" date="2017-03" db="EMBL/GenBank/DDBJ databases">
        <title>Phytopthora megakarya and P. palmivora, two closely related causual agents of cacao black pod achieved similar genome size and gene model numbers by different mechanisms.</title>
        <authorList>
            <person name="Ali S."/>
            <person name="Shao J."/>
            <person name="Larry D.J."/>
            <person name="Kronmiller B."/>
            <person name="Shen D."/>
            <person name="Strem M.D."/>
            <person name="Melnick R.L."/>
            <person name="Guiltinan M.J."/>
            <person name="Tyler B.M."/>
            <person name="Meinhardt L.W."/>
            <person name="Bailey B.A."/>
        </authorList>
    </citation>
    <scope>NUCLEOTIDE SEQUENCE [LARGE SCALE GENOMIC DNA]</scope>
    <source>
        <strain evidence="2">zdho120</strain>
    </source>
</reference>
<proteinExistence type="predicted"/>
<dbReference type="Proteomes" id="UP000198211">
    <property type="component" value="Unassembled WGS sequence"/>
</dbReference>
<accession>A0A225WBP7</accession>
<protein>
    <recommendedName>
        <fullName evidence="3">HAT C-terminal dimerisation domain-containing protein</fullName>
    </recommendedName>
</protein>
<organism evidence="1 2">
    <name type="scientific">Phytophthora megakarya</name>
    <dbReference type="NCBI Taxonomy" id="4795"/>
    <lineage>
        <taxon>Eukaryota</taxon>
        <taxon>Sar</taxon>
        <taxon>Stramenopiles</taxon>
        <taxon>Oomycota</taxon>
        <taxon>Peronosporomycetes</taxon>
        <taxon>Peronosporales</taxon>
        <taxon>Peronosporaceae</taxon>
        <taxon>Phytophthora</taxon>
    </lineage>
</organism>
<evidence type="ECO:0000313" key="2">
    <source>
        <dbReference type="Proteomes" id="UP000198211"/>
    </source>
</evidence>
<gene>
    <name evidence="1" type="ORF">PHMEG_00011267</name>
</gene>
<evidence type="ECO:0008006" key="3">
    <source>
        <dbReference type="Google" id="ProtNLM"/>
    </source>
</evidence>
<comment type="caution">
    <text evidence="1">The sequence shown here is derived from an EMBL/GenBank/DDBJ whole genome shotgun (WGS) entry which is preliminary data.</text>
</comment>
<evidence type="ECO:0000313" key="1">
    <source>
        <dbReference type="EMBL" id="OWZ15151.1"/>
    </source>
</evidence>
<dbReference type="PANTHER" id="PTHR40866">
    <property type="entry name" value="BED-TYPE DOMAIN-CONTAINING PROTEIN"/>
    <property type="match status" value="1"/>
</dbReference>